<evidence type="ECO:0000313" key="1">
    <source>
        <dbReference type="EMBL" id="SDJ38057.1"/>
    </source>
</evidence>
<reference evidence="1 2" key="1">
    <citation type="submission" date="2016-10" db="EMBL/GenBank/DDBJ databases">
        <authorList>
            <person name="de Groot N.N."/>
        </authorList>
    </citation>
    <scope>NUCLEOTIDE SEQUENCE [LARGE SCALE GENOMIC DNA]</scope>
    <source>
        <strain evidence="1 2">CGMCC 1.10076</strain>
    </source>
</reference>
<proteinExistence type="predicted"/>
<name>A0A1G8T9J4_9FLAO</name>
<protein>
    <submittedName>
        <fullName evidence="1">Uncharacterized protein</fullName>
    </submittedName>
</protein>
<keyword evidence="2" id="KW-1185">Reference proteome</keyword>
<dbReference type="AlphaFoldDB" id="A0A1G8T9J4"/>
<dbReference type="STRING" id="1128970.SAMN04487935_0878"/>
<gene>
    <name evidence="1" type="ORF">SAMN04487935_0878</name>
</gene>
<accession>A0A1G8T9J4</accession>
<dbReference type="EMBL" id="FNEZ01000001">
    <property type="protein sequence ID" value="SDJ38057.1"/>
    <property type="molecule type" value="Genomic_DNA"/>
</dbReference>
<dbReference type="PROSITE" id="PS51257">
    <property type="entry name" value="PROKAR_LIPOPROTEIN"/>
    <property type="match status" value="1"/>
</dbReference>
<sequence>MKFRILYVFLAVGFFVSCQNEDAQQLAAAKDAKKKELIFANIEKGWNFSNPPISQKSLELVRNWEELRLFATELYQKPKSSIGAFQKKAKELSKKAMALNNNIPPEFNKPEIKARIAVLITKVNSINLFVNIQEIPDQKVVTLVSDINTEMASLYRQMDEIVRKKEIPKEEGEADMIRMLDTARAIPNTPKP</sequence>
<dbReference type="Proteomes" id="UP000199580">
    <property type="component" value="Unassembled WGS sequence"/>
</dbReference>
<dbReference type="OrthoDB" id="1443728at2"/>
<evidence type="ECO:0000313" key="2">
    <source>
        <dbReference type="Proteomes" id="UP000199580"/>
    </source>
</evidence>
<organism evidence="1 2">
    <name type="scientific">Flavobacterium noncentrifugens</name>
    <dbReference type="NCBI Taxonomy" id="1128970"/>
    <lineage>
        <taxon>Bacteria</taxon>
        <taxon>Pseudomonadati</taxon>
        <taxon>Bacteroidota</taxon>
        <taxon>Flavobacteriia</taxon>
        <taxon>Flavobacteriales</taxon>
        <taxon>Flavobacteriaceae</taxon>
        <taxon>Flavobacterium</taxon>
    </lineage>
</organism>